<evidence type="ECO:0000313" key="2">
    <source>
        <dbReference type="EMBL" id="GAA5190644.1"/>
    </source>
</evidence>
<accession>A0ABP9S2T4</accession>
<protein>
    <recommendedName>
        <fullName evidence="4">DUF3592 domain-containing protein</fullName>
    </recommendedName>
</protein>
<sequence>MADQELGILFTVMGTVLLLVGLSVVRGRSRARRVRRGGLSGTARVQSLRHSAVTAHRQPLVVIGASVSVPGRPLYRVTLRTAMDLIQLARLQPGNVIPVRVDPRRPKRVEIDWLAPAPPGGPWPVTALEWDTLPPADTE</sequence>
<name>A0ABP9S2T4_9ACTN</name>
<evidence type="ECO:0008006" key="4">
    <source>
        <dbReference type="Google" id="ProtNLM"/>
    </source>
</evidence>
<keyword evidence="1" id="KW-0472">Membrane</keyword>
<proteinExistence type="predicted"/>
<keyword evidence="1" id="KW-1133">Transmembrane helix</keyword>
<evidence type="ECO:0000313" key="3">
    <source>
        <dbReference type="Proteomes" id="UP001501570"/>
    </source>
</evidence>
<evidence type="ECO:0000256" key="1">
    <source>
        <dbReference type="SAM" id="Phobius"/>
    </source>
</evidence>
<feature type="transmembrane region" description="Helical" evidence="1">
    <location>
        <begin position="6"/>
        <end position="25"/>
    </location>
</feature>
<dbReference type="Proteomes" id="UP001501570">
    <property type="component" value="Unassembled WGS sequence"/>
</dbReference>
<gene>
    <name evidence="2" type="ORF">GCM10023322_46290</name>
</gene>
<keyword evidence="3" id="KW-1185">Reference proteome</keyword>
<reference evidence="3" key="1">
    <citation type="journal article" date="2019" name="Int. J. Syst. Evol. Microbiol.">
        <title>The Global Catalogue of Microorganisms (GCM) 10K type strain sequencing project: providing services to taxonomists for standard genome sequencing and annotation.</title>
        <authorList>
            <consortium name="The Broad Institute Genomics Platform"/>
            <consortium name="The Broad Institute Genome Sequencing Center for Infectious Disease"/>
            <person name="Wu L."/>
            <person name="Ma J."/>
        </authorList>
    </citation>
    <scope>NUCLEOTIDE SEQUENCE [LARGE SCALE GENOMIC DNA]</scope>
    <source>
        <strain evidence="3">JCM 18304</strain>
    </source>
</reference>
<dbReference type="EMBL" id="BAABJQ010000014">
    <property type="protein sequence ID" value="GAA5190644.1"/>
    <property type="molecule type" value="Genomic_DNA"/>
</dbReference>
<keyword evidence="1" id="KW-0812">Transmembrane</keyword>
<comment type="caution">
    <text evidence="2">The sequence shown here is derived from an EMBL/GenBank/DDBJ whole genome shotgun (WGS) entry which is preliminary data.</text>
</comment>
<organism evidence="2 3">
    <name type="scientific">Rugosimonospora acidiphila</name>
    <dbReference type="NCBI Taxonomy" id="556531"/>
    <lineage>
        <taxon>Bacteria</taxon>
        <taxon>Bacillati</taxon>
        <taxon>Actinomycetota</taxon>
        <taxon>Actinomycetes</taxon>
        <taxon>Micromonosporales</taxon>
        <taxon>Micromonosporaceae</taxon>
        <taxon>Rugosimonospora</taxon>
    </lineage>
</organism>